<organism evidence="1 2">
    <name type="scientific">Scutellospora calospora</name>
    <dbReference type="NCBI Taxonomy" id="85575"/>
    <lineage>
        <taxon>Eukaryota</taxon>
        <taxon>Fungi</taxon>
        <taxon>Fungi incertae sedis</taxon>
        <taxon>Mucoromycota</taxon>
        <taxon>Glomeromycotina</taxon>
        <taxon>Glomeromycetes</taxon>
        <taxon>Diversisporales</taxon>
        <taxon>Gigasporaceae</taxon>
        <taxon>Scutellospora</taxon>
    </lineage>
</organism>
<name>A0ACA9MJP0_9GLOM</name>
<feature type="non-terminal residue" evidence="1">
    <location>
        <position position="255"/>
    </location>
</feature>
<reference evidence="1" key="1">
    <citation type="submission" date="2021-06" db="EMBL/GenBank/DDBJ databases">
        <authorList>
            <person name="Kallberg Y."/>
            <person name="Tangrot J."/>
            <person name="Rosling A."/>
        </authorList>
    </citation>
    <scope>NUCLEOTIDE SEQUENCE</scope>
    <source>
        <strain evidence="1">AU212A</strain>
    </source>
</reference>
<protein>
    <submittedName>
        <fullName evidence="1">9069_t:CDS:1</fullName>
    </submittedName>
</protein>
<sequence>VVIAEDEDLKPSKALLEQLEKAIRKVKESPETIEEHQEVKKYLQEIDKQLEYFKEFDEKVFDFNHMINLAFDILSSLANLKTEVFSLIEKSNRINLESNCLSEINLLVGEIDKYFKYLREWKNISTIITNQFKKLYEDLRNLNNNTKDSLFFFEIQEKLITEKEELMKKINQENEANLLHIIGLKLVYDLATELEYTTSRFKLLDLTSIQKISDFLEKLTYELQLSEEFVKNFGESELYVKECCLNYVVEKLSKI</sequence>
<comment type="caution">
    <text evidence="1">The sequence shown here is derived from an EMBL/GenBank/DDBJ whole genome shotgun (WGS) entry which is preliminary data.</text>
</comment>
<evidence type="ECO:0000313" key="2">
    <source>
        <dbReference type="Proteomes" id="UP000789860"/>
    </source>
</evidence>
<proteinExistence type="predicted"/>
<evidence type="ECO:0000313" key="1">
    <source>
        <dbReference type="EMBL" id="CAG8596682.1"/>
    </source>
</evidence>
<accession>A0ACA9MJP0</accession>
<gene>
    <name evidence="1" type="ORF">SCALOS_LOCUS6777</name>
</gene>
<keyword evidence="2" id="KW-1185">Reference proteome</keyword>
<dbReference type="EMBL" id="CAJVPM010013722">
    <property type="protein sequence ID" value="CAG8596682.1"/>
    <property type="molecule type" value="Genomic_DNA"/>
</dbReference>
<dbReference type="Proteomes" id="UP000789860">
    <property type="component" value="Unassembled WGS sequence"/>
</dbReference>
<feature type="non-terminal residue" evidence="1">
    <location>
        <position position="1"/>
    </location>
</feature>